<organism evidence="2 3">
    <name type="scientific">Pteropus alecto</name>
    <name type="common">Black flying fox</name>
    <dbReference type="NCBI Taxonomy" id="9402"/>
    <lineage>
        <taxon>Eukaryota</taxon>
        <taxon>Metazoa</taxon>
        <taxon>Chordata</taxon>
        <taxon>Craniata</taxon>
        <taxon>Vertebrata</taxon>
        <taxon>Euteleostomi</taxon>
        <taxon>Mammalia</taxon>
        <taxon>Eutheria</taxon>
        <taxon>Laurasiatheria</taxon>
        <taxon>Chiroptera</taxon>
        <taxon>Yinpterochiroptera</taxon>
        <taxon>Pteropodoidea</taxon>
        <taxon>Pteropodidae</taxon>
        <taxon>Pteropodinae</taxon>
        <taxon>Pteropus</taxon>
    </lineage>
</organism>
<accession>L5L563</accession>
<dbReference type="InParanoid" id="L5L563"/>
<name>L5L563_PTEAL</name>
<evidence type="ECO:0000256" key="1">
    <source>
        <dbReference type="SAM" id="MobiDB-lite"/>
    </source>
</evidence>
<sequence length="128" mass="13928">MRGAEGRLYHSCPWQGDTGRMPRLLNIQWLSEHPAVNTCRPRKAQALGVTVGVWRPQPQSPRLQQQLLGWQRSGAAHPVCGVATPQALGVSGRRDSTKQVAEAPKGPRGRVPDTGHPHGRPQSHRAGS</sequence>
<dbReference type="AlphaFoldDB" id="L5L563"/>
<evidence type="ECO:0000313" key="3">
    <source>
        <dbReference type="Proteomes" id="UP000010552"/>
    </source>
</evidence>
<dbReference type="EMBL" id="KB030306">
    <property type="protein sequence ID" value="ELK18782.1"/>
    <property type="molecule type" value="Genomic_DNA"/>
</dbReference>
<evidence type="ECO:0000313" key="2">
    <source>
        <dbReference type="EMBL" id="ELK18782.1"/>
    </source>
</evidence>
<protein>
    <submittedName>
        <fullName evidence="2">Uncharacterized protein</fullName>
    </submittedName>
</protein>
<proteinExistence type="predicted"/>
<gene>
    <name evidence="2" type="ORF">PAL_GLEAN10006888</name>
</gene>
<feature type="region of interest" description="Disordered" evidence="1">
    <location>
        <begin position="86"/>
        <end position="128"/>
    </location>
</feature>
<feature type="compositionally biased region" description="Basic residues" evidence="1">
    <location>
        <begin position="117"/>
        <end position="128"/>
    </location>
</feature>
<dbReference type="Proteomes" id="UP000010552">
    <property type="component" value="Unassembled WGS sequence"/>
</dbReference>
<keyword evidence="3" id="KW-1185">Reference proteome</keyword>
<reference evidence="3" key="1">
    <citation type="journal article" date="2013" name="Science">
        <title>Comparative analysis of bat genomes provides insight into the evolution of flight and immunity.</title>
        <authorList>
            <person name="Zhang G."/>
            <person name="Cowled C."/>
            <person name="Shi Z."/>
            <person name="Huang Z."/>
            <person name="Bishop-Lilly K.A."/>
            <person name="Fang X."/>
            <person name="Wynne J.W."/>
            <person name="Xiong Z."/>
            <person name="Baker M.L."/>
            <person name="Zhao W."/>
            <person name="Tachedjian M."/>
            <person name="Zhu Y."/>
            <person name="Zhou P."/>
            <person name="Jiang X."/>
            <person name="Ng J."/>
            <person name="Yang L."/>
            <person name="Wu L."/>
            <person name="Xiao J."/>
            <person name="Feng Y."/>
            <person name="Chen Y."/>
            <person name="Sun X."/>
            <person name="Zhang Y."/>
            <person name="Marsh G.A."/>
            <person name="Crameri G."/>
            <person name="Broder C.C."/>
            <person name="Frey K.G."/>
            <person name="Wang L.F."/>
            <person name="Wang J."/>
        </authorList>
    </citation>
    <scope>NUCLEOTIDE SEQUENCE [LARGE SCALE GENOMIC DNA]</scope>
</reference>